<keyword evidence="5" id="KW-1185">Reference proteome</keyword>
<dbReference type="AlphaFoldDB" id="A0A3N4HD04"/>
<dbReference type="Gene3D" id="3.40.50.1820">
    <property type="entry name" value="alpha/beta hydrolase"/>
    <property type="match status" value="1"/>
</dbReference>
<dbReference type="Pfam" id="PF08386">
    <property type="entry name" value="Abhydrolase_4"/>
    <property type="match status" value="1"/>
</dbReference>
<proteinExistence type="predicted"/>
<feature type="compositionally biased region" description="Acidic residues" evidence="1">
    <location>
        <begin position="640"/>
        <end position="664"/>
    </location>
</feature>
<dbReference type="STRING" id="1160509.A0A3N4HD04"/>
<feature type="signal peptide" evidence="2">
    <location>
        <begin position="1"/>
        <end position="22"/>
    </location>
</feature>
<organism evidence="4 5">
    <name type="scientific">Ascobolus immersus RN42</name>
    <dbReference type="NCBI Taxonomy" id="1160509"/>
    <lineage>
        <taxon>Eukaryota</taxon>
        <taxon>Fungi</taxon>
        <taxon>Dikarya</taxon>
        <taxon>Ascomycota</taxon>
        <taxon>Pezizomycotina</taxon>
        <taxon>Pezizomycetes</taxon>
        <taxon>Pezizales</taxon>
        <taxon>Ascobolaceae</taxon>
        <taxon>Ascobolus</taxon>
    </lineage>
</organism>
<feature type="region of interest" description="Disordered" evidence="1">
    <location>
        <begin position="618"/>
        <end position="670"/>
    </location>
</feature>
<gene>
    <name evidence="4" type="ORF">BJ508DRAFT_335924</name>
</gene>
<evidence type="ECO:0000259" key="3">
    <source>
        <dbReference type="Pfam" id="PF08386"/>
    </source>
</evidence>
<feature type="chain" id="PRO_5018041762" description="Peptidase S33 tripeptidyl aminopeptidase-like C-terminal domain-containing protein" evidence="2">
    <location>
        <begin position="23"/>
        <end position="670"/>
    </location>
</feature>
<dbReference type="InterPro" id="IPR029058">
    <property type="entry name" value="AB_hydrolase_fold"/>
</dbReference>
<keyword evidence="2" id="KW-0732">Signal</keyword>
<feature type="domain" description="Peptidase S33 tripeptidyl aminopeptidase-like C-terminal" evidence="3">
    <location>
        <begin position="497"/>
        <end position="560"/>
    </location>
</feature>
<name>A0A3N4HD04_ASCIM</name>
<dbReference type="InterPro" id="IPR013595">
    <property type="entry name" value="Pept_S33_TAP-like_C"/>
</dbReference>
<protein>
    <recommendedName>
        <fullName evidence="3">Peptidase S33 tripeptidyl aminopeptidase-like C-terminal domain-containing protein</fullName>
    </recommendedName>
</protein>
<evidence type="ECO:0000256" key="1">
    <source>
        <dbReference type="SAM" id="MobiDB-lite"/>
    </source>
</evidence>
<sequence>MFLKMTSFFLIIWAVLVLQVFCQRDEKAGAGKFNTFFEDVPVSTADNLVYSNCPALPTAIQLDIFDSRQLARNVFQCLKIRLPRGDNGKFADIAVMVIAPKEVKETHPLYAGPLMLVAGGPGATGFKMVLQLQMYRFLRELAPYHSIVAVDPAGVHSSGPNTDCFANAWDSLINEIGESDRQTTVPDSEKAAEKLFNYWVTIGKKCTENLDPEDVRYLGAVQSAKDFRAISRAIRVSKGLSAEGLSFYARSWGGLVGMSLAQQFPQEIKHGLIESTKHIASSLSHTWYYRAQMVDYEESLEAFYFLCANGKTYDEGGCRLKDGKNKTPLKIKTRVEKILSDFKTKEKAGKKFFNSADRTRYTTFNQFTTLLYNALRSPQNHFVCLSEILWEMENSSTITPRVPSSCYNSWSQMHSWTGNTRLIEDIKLDKASRNERYFSPIEVQKGFGFDTEAKLLVNCGDCVWFGADRSAAGIQDVFSHAQNFNDLAARTHLGNWVSCVGYMGRSAEQLPAPLPVTETKSTMIFITNELDPTTPKAFTLESKQYFSNSVLITQESVGVGFLYIVSLPFTANDLPINLKHTVLSSIQDDAVKDCIIQPLKTYFRTGAAPRTDLICEAKRNPFGSPAPYRRQTARNNSPTAEEEQDDQESEEENDQVSEEEEDGIPLDREF</sequence>
<reference evidence="4 5" key="1">
    <citation type="journal article" date="2018" name="Nat. Ecol. Evol.">
        <title>Pezizomycetes genomes reveal the molecular basis of ectomycorrhizal truffle lifestyle.</title>
        <authorList>
            <person name="Murat C."/>
            <person name="Payen T."/>
            <person name="Noel B."/>
            <person name="Kuo A."/>
            <person name="Morin E."/>
            <person name="Chen J."/>
            <person name="Kohler A."/>
            <person name="Krizsan K."/>
            <person name="Balestrini R."/>
            <person name="Da Silva C."/>
            <person name="Montanini B."/>
            <person name="Hainaut M."/>
            <person name="Levati E."/>
            <person name="Barry K.W."/>
            <person name="Belfiori B."/>
            <person name="Cichocki N."/>
            <person name="Clum A."/>
            <person name="Dockter R.B."/>
            <person name="Fauchery L."/>
            <person name="Guy J."/>
            <person name="Iotti M."/>
            <person name="Le Tacon F."/>
            <person name="Lindquist E.A."/>
            <person name="Lipzen A."/>
            <person name="Malagnac F."/>
            <person name="Mello A."/>
            <person name="Molinier V."/>
            <person name="Miyauchi S."/>
            <person name="Poulain J."/>
            <person name="Riccioni C."/>
            <person name="Rubini A."/>
            <person name="Sitrit Y."/>
            <person name="Splivallo R."/>
            <person name="Traeger S."/>
            <person name="Wang M."/>
            <person name="Zifcakova L."/>
            <person name="Wipf D."/>
            <person name="Zambonelli A."/>
            <person name="Paolocci F."/>
            <person name="Nowrousian M."/>
            <person name="Ottonello S."/>
            <person name="Baldrian P."/>
            <person name="Spatafora J.W."/>
            <person name="Henrissat B."/>
            <person name="Nagy L.G."/>
            <person name="Aury J.M."/>
            <person name="Wincker P."/>
            <person name="Grigoriev I.V."/>
            <person name="Bonfante P."/>
            <person name="Martin F.M."/>
        </authorList>
    </citation>
    <scope>NUCLEOTIDE SEQUENCE [LARGE SCALE GENOMIC DNA]</scope>
    <source>
        <strain evidence="4 5">RN42</strain>
    </source>
</reference>
<evidence type="ECO:0000256" key="2">
    <source>
        <dbReference type="SAM" id="SignalP"/>
    </source>
</evidence>
<dbReference type="EMBL" id="ML119919">
    <property type="protein sequence ID" value="RPA71547.1"/>
    <property type="molecule type" value="Genomic_DNA"/>
</dbReference>
<accession>A0A3N4HD04</accession>
<dbReference type="Proteomes" id="UP000275078">
    <property type="component" value="Unassembled WGS sequence"/>
</dbReference>
<dbReference type="SUPFAM" id="SSF53474">
    <property type="entry name" value="alpha/beta-Hydrolases"/>
    <property type="match status" value="1"/>
</dbReference>
<evidence type="ECO:0000313" key="4">
    <source>
        <dbReference type="EMBL" id="RPA71547.1"/>
    </source>
</evidence>
<evidence type="ECO:0000313" key="5">
    <source>
        <dbReference type="Proteomes" id="UP000275078"/>
    </source>
</evidence>